<evidence type="ECO:0000313" key="5">
    <source>
        <dbReference type="Proteomes" id="UP000317940"/>
    </source>
</evidence>
<organism evidence="4 5">
    <name type="scientific">Kitasatospora viridis</name>
    <dbReference type="NCBI Taxonomy" id="281105"/>
    <lineage>
        <taxon>Bacteria</taxon>
        <taxon>Bacillati</taxon>
        <taxon>Actinomycetota</taxon>
        <taxon>Actinomycetes</taxon>
        <taxon>Kitasatosporales</taxon>
        <taxon>Streptomycetaceae</taxon>
        <taxon>Kitasatospora</taxon>
    </lineage>
</organism>
<dbReference type="Pfam" id="PF13600">
    <property type="entry name" value="DUF4140"/>
    <property type="match status" value="1"/>
</dbReference>
<proteinExistence type="predicted"/>
<feature type="coiled-coil region" evidence="1">
    <location>
        <begin position="142"/>
        <end position="179"/>
    </location>
</feature>
<feature type="domain" description="DUF4139" evidence="2">
    <location>
        <begin position="206"/>
        <end position="515"/>
    </location>
</feature>
<keyword evidence="1" id="KW-0175">Coiled coil</keyword>
<keyword evidence="5" id="KW-1185">Reference proteome</keyword>
<evidence type="ECO:0000259" key="3">
    <source>
        <dbReference type="Pfam" id="PF13600"/>
    </source>
</evidence>
<dbReference type="InterPro" id="IPR025554">
    <property type="entry name" value="DUF4140"/>
</dbReference>
<dbReference type="AlphaFoldDB" id="A0A561UCU9"/>
<sequence length="522" mass="56279">MSLPVVPLPVTAVTCLEDRSQLERTAHLELAAGVQRLRLGPLTPLAVDHSLRTELAGAGARVLDARLTRSWTPRPVGPAPDDSPLRERLHAARAALRAAVADQQRTTARLGLLDQLAEELLREVAEGTGLDQPEPRRWAAELDRISTEQDELAERARALESHRHELALEEAELDRAVESAEPPEPELRCYLDLTVRAEQPGPAVLTVGHLTACALWRPAYRAVLGGGAVRLATDAVVWQATGEDWTGVRLTLSTARSMLAAEPPVLQEDRLTLRELSSAERRTVEVELREEEIRTLGPAGPEQGEELPGLDDGGEVRVLHAPAPATVPGDGRAHRVPLGWFDAAAAVELVAAPELSPLVSEVVSVRNTASVPLLAGPVELVRGSGYVGRGELRYTAPGAVAELAFPGSDEYRLLRETTEEEGTAGLPGTGRRTVRTRTVQVHVTRLCAPGTTGEQTVVLRERIPVSEVSAVEVRLHEQSCDPRPDAVDAEGIVRWELPLAPNTRRTVTLVYEVSASAKVAGL</sequence>
<gene>
    <name evidence="4" type="ORF">FHX73_11955</name>
</gene>
<dbReference type="InterPro" id="IPR011935">
    <property type="entry name" value="CHP02231"/>
</dbReference>
<dbReference type="PANTHER" id="PTHR31005:SF8">
    <property type="entry name" value="DUF4139 DOMAIN-CONTAINING PROTEIN"/>
    <property type="match status" value="1"/>
</dbReference>
<feature type="domain" description="DUF4140" evidence="3">
    <location>
        <begin position="13"/>
        <end position="113"/>
    </location>
</feature>
<protein>
    <submittedName>
        <fullName evidence="4">Uncharacterized protein (TIGR02231 family)</fullName>
    </submittedName>
</protein>
<dbReference type="Proteomes" id="UP000317940">
    <property type="component" value="Unassembled WGS sequence"/>
</dbReference>
<evidence type="ECO:0000259" key="2">
    <source>
        <dbReference type="Pfam" id="PF13598"/>
    </source>
</evidence>
<name>A0A561UCU9_9ACTN</name>
<dbReference type="InterPro" id="IPR037291">
    <property type="entry name" value="DUF4139"/>
</dbReference>
<evidence type="ECO:0000313" key="4">
    <source>
        <dbReference type="EMBL" id="TWF97179.1"/>
    </source>
</evidence>
<accession>A0A561UCU9</accession>
<dbReference type="Pfam" id="PF13598">
    <property type="entry name" value="DUF4139"/>
    <property type="match status" value="1"/>
</dbReference>
<dbReference type="RefSeq" id="WP_246213353.1">
    <property type="nucleotide sequence ID" value="NZ_BAAAMZ010000036.1"/>
</dbReference>
<comment type="caution">
    <text evidence="4">The sequence shown here is derived from an EMBL/GenBank/DDBJ whole genome shotgun (WGS) entry which is preliminary data.</text>
</comment>
<dbReference type="EMBL" id="VIWT01000001">
    <property type="protein sequence ID" value="TWF97179.1"/>
    <property type="molecule type" value="Genomic_DNA"/>
</dbReference>
<evidence type="ECO:0000256" key="1">
    <source>
        <dbReference type="SAM" id="Coils"/>
    </source>
</evidence>
<dbReference type="NCBIfam" id="TIGR02231">
    <property type="entry name" value="mucoidy inhibitor MuiA family protein"/>
    <property type="match status" value="1"/>
</dbReference>
<dbReference type="PANTHER" id="PTHR31005">
    <property type="entry name" value="DUF4139 DOMAIN-CONTAINING PROTEIN"/>
    <property type="match status" value="1"/>
</dbReference>
<reference evidence="4 5" key="1">
    <citation type="submission" date="2019-06" db="EMBL/GenBank/DDBJ databases">
        <title>Sequencing the genomes of 1000 actinobacteria strains.</title>
        <authorList>
            <person name="Klenk H.-P."/>
        </authorList>
    </citation>
    <scope>NUCLEOTIDE SEQUENCE [LARGE SCALE GENOMIC DNA]</scope>
    <source>
        <strain evidence="4 5">DSM 44826</strain>
    </source>
</reference>